<dbReference type="GO" id="GO:0008528">
    <property type="term" value="F:G protein-coupled peptide receptor activity"/>
    <property type="evidence" value="ECO:0007669"/>
    <property type="project" value="InterPro"/>
</dbReference>
<dbReference type="PANTHER" id="PTHR22751:SF54">
    <property type="entry name" value="G-PROTEIN COUPLED RECEPTORS FAMILY 1 PROFILE DOMAIN-CONTAINING PROTEIN"/>
    <property type="match status" value="1"/>
</dbReference>
<proteinExistence type="predicted"/>
<evidence type="ECO:0000256" key="3">
    <source>
        <dbReference type="ARBA" id="ARBA00022989"/>
    </source>
</evidence>
<dbReference type="InterPro" id="IPR017452">
    <property type="entry name" value="GPCR_Rhodpsn_7TM"/>
</dbReference>
<evidence type="ECO:0000313" key="7">
    <source>
        <dbReference type="EMBL" id="PIC23720.1"/>
    </source>
</evidence>
<dbReference type="PANTHER" id="PTHR22751">
    <property type="entry name" value="G-PROTEIN COUPLED RECEPTOR-RELATED"/>
    <property type="match status" value="1"/>
</dbReference>
<accession>A0A2G5T906</accession>
<comment type="caution">
    <text evidence="7">The sequence shown here is derived from an EMBL/GenBank/DDBJ whole genome shotgun (WGS) entry which is preliminary data.</text>
</comment>
<feature type="transmembrane region" description="Helical" evidence="5">
    <location>
        <begin position="66"/>
        <end position="84"/>
    </location>
</feature>
<reference evidence="8" key="1">
    <citation type="submission" date="2017-10" db="EMBL/GenBank/DDBJ databases">
        <title>Rapid genome shrinkage in a self-fertile nematode reveals novel sperm competition proteins.</title>
        <authorList>
            <person name="Yin D."/>
            <person name="Schwarz E.M."/>
            <person name="Thomas C.G."/>
            <person name="Felde R.L."/>
            <person name="Korf I.F."/>
            <person name="Cutter A.D."/>
            <person name="Schartner C.M."/>
            <person name="Ralston E.J."/>
            <person name="Meyer B.J."/>
            <person name="Haag E.S."/>
        </authorList>
    </citation>
    <scope>NUCLEOTIDE SEQUENCE [LARGE SCALE GENOMIC DNA]</scope>
    <source>
        <strain evidence="8">JU1422</strain>
    </source>
</reference>
<feature type="transmembrane region" description="Helical" evidence="5">
    <location>
        <begin position="35"/>
        <end position="57"/>
    </location>
</feature>
<sequence length="98" mass="11043">MSGEYSQKDFEGLQKPTIDALINLENKLLSVSETVSVIVLVLAFIGMFINVLHLIVLSRKSMMSHCVNVIMIGIAICDLVNLSYDVYDNLMYLTITEW</sequence>
<dbReference type="InterPro" id="IPR019427">
    <property type="entry name" value="7TM_GPCR_serpentine_rcpt_Srw"/>
</dbReference>
<dbReference type="SUPFAM" id="SSF81321">
    <property type="entry name" value="Family A G protein-coupled receptor-like"/>
    <property type="match status" value="1"/>
</dbReference>
<dbReference type="OrthoDB" id="5864054at2759"/>
<gene>
    <name evidence="7" type="primary">Cnig_chr_V.g17321</name>
    <name evidence="7" type="ORF">B9Z55_017321</name>
</gene>
<dbReference type="PROSITE" id="PS50262">
    <property type="entry name" value="G_PROTEIN_RECEP_F1_2"/>
    <property type="match status" value="1"/>
</dbReference>
<dbReference type="Gene3D" id="1.20.1070.10">
    <property type="entry name" value="Rhodopsin 7-helix transmembrane proteins"/>
    <property type="match status" value="1"/>
</dbReference>
<evidence type="ECO:0000256" key="5">
    <source>
        <dbReference type="SAM" id="Phobius"/>
    </source>
</evidence>
<evidence type="ECO:0000256" key="2">
    <source>
        <dbReference type="ARBA" id="ARBA00022692"/>
    </source>
</evidence>
<dbReference type="STRING" id="1611254.A0A2G5T906"/>
<evidence type="ECO:0000256" key="1">
    <source>
        <dbReference type="ARBA" id="ARBA00004370"/>
    </source>
</evidence>
<dbReference type="AlphaFoldDB" id="A0A2G5T906"/>
<dbReference type="Pfam" id="PF10324">
    <property type="entry name" value="7TM_GPCR_Srw"/>
    <property type="match status" value="1"/>
</dbReference>
<name>A0A2G5T906_9PELO</name>
<keyword evidence="4 5" id="KW-0472">Membrane</keyword>
<keyword evidence="2 5" id="KW-0812">Transmembrane</keyword>
<dbReference type="Proteomes" id="UP000230233">
    <property type="component" value="Chromosome V"/>
</dbReference>
<feature type="domain" description="G-protein coupled receptors family 1 profile" evidence="6">
    <location>
        <begin position="49"/>
        <end position="98"/>
    </location>
</feature>
<dbReference type="EMBL" id="PDUG01000005">
    <property type="protein sequence ID" value="PIC23720.1"/>
    <property type="molecule type" value="Genomic_DNA"/>
</dbReference>
<dbReference type="GO" id="GO:0016020">
    <property type="term" value="C:membrane"/>
    <property type="evidence" value="ECO:0007669"/>
    <property type="project" value="UniProtKB-SubCell"/>
</dbReference>
<protein>
    <recommendedName>
        <fullName evidence="6">G-protein coupled receptors family 1 profile domain-containing protein</fullName>
    </recommendedName>
</protein>
<evidence type="ECO:0000256" key="4">
    <source>
        <dbReference type="ARBA" id="ARBA00023136"/>
    </source>
</evidence>
<evidence type="ECO:0000313" key="8">
    <source>
        <dbReference type="Proteomes" id="UP000230233"/>
    </source>
</evidence>
<evidence type="ECO:0000259" key="6">
    <source>
        <dbReference type="PROSITE" id="PS50262"/>
    </source>
</evidence>
<comment type="subcellular location">
    <subcellularLocation>
        <location evidence="1">Membrane</location>
    </subcellularLocation>
</comment>
<keyword evidence="3 5" id="KW-1133">Transmembrane helix</keyword>
<keyword evidence="8" id="KW-1185">Reference proteome</keyword>
<organism evidence="7 8">
    <name type="scientific">Caenorhabditis nigoni</name>
    <dbReference type="NCBI Taxonomy" id="1611254"/>
    <lineage>
        <taxon>Eukaryota</taxon>
        <taxon>Metazoa</taxon>
        <taxon>Ecdysozoa</taxon>
        <taxon>Nematoda</taxon>
        <taxon>Chromadorea</taxon>
        <taxon>Rhabditida</taxon>
        <taxon>Rhabditina</taxon>
        <taxon>Rhabditomorpha</taxon>
        <taxon>Rhabditoidea</taxon>
        <taxon>Rhabditidae</taxon>
        <taxon>Peloderinae</taxon>
        <taxon>Caenorhabditis</taxon>
    </lineage>
</organism>